<evidence type="ECO:0000256" key="4">
    <source>
        <dbReference type="ARBA" id="ARBA00022617"/>
    </source>
</evidence>
<dbReference type="SMART" id="SM00665">
    <property type="entry name" value="B561"/>
    <property type="match status" value="1"/>
</dbReference>
<dbReference type="AlphaFoldDB" id="A0A9R0D2V5"/>
<reference evidence="15" key="1">
    <citation type="submission" date="2025-08" db="UniProtKB">
        <authorList>
            <consortium name="RefSeq"/>
        </authorList>
    </citation>
    <scope>IDENTIFICATION</scope>
    <source>
        <tissue evidence="15">Whole larval tissue</tissue>
    </source>
</reference>
<evidence type="ECO:0000256" key="3">
    <source>
        <dbReference type="ARBA" id="ARBA00022448"/>
    </source>
</evidence>
<feature type="transmembrane region" description="Helical" evidence="12">
    <location>
        <begin position="84"/>
        <end position="106"/>
    </location>
</feature>
<dbReference type="GO" id="GO:0140575">
    <property type="term" value="F:transmembrane monodehydroascorbate reductase activity"/>
    <property type="evidence" value="ECO:0007669"/>
    <property type="project" value="InterPro"/>
</dbReference>
<dbReference type="EC" id="7.2.1.3" evidence="11"/>
<evidence type="ECO:0000313" key="15">
    <source>
        <dbReference type="RefSeq" id="XP_035437875.1"/>
    </source>
</evidence>
<accession>A0A9R0D2V5</accession>
<evidence type="ECO:0000256" key="8">
    <source>
        <dbReference type="ARBA" id="ARBA00022989"/>
    </source>
</evidence>
<comment type="subcellular location">
    <subcellularLocation>
        <location evidence="2">Membrane</location>
        <topology evidence="2">Multi-pass membrane protein</topology>
    </subcellularLocation>
</comment>
<feature type="transmembrane region" description="Helical" evidence="12">
    <location>
        <begin position="151"/>
        <end position="171"/>
    </location>
</feature>
<evidence type="ECO:0000256" key="7">
    <source>
        <dbReference type="ARBA" id="ARBA00022982"/>
    </source>
</evidence>
<proteinExistence type="predicted"/>
<evidence type="ECO:0000256" key="5">
    <source>
        <dbReference type="ARBA" id="ARBA00022692"/>
    </source>
</evidence>
<dbReference type="PANTHER" id="PTHR15422">
    <property type="entry name" value="OS05G0565100 PROTEIN"/>
    <property type="match status" value="1"/>
</dbReference>
<dbReference type="Proteomes" id="UP000829999">
    <property type="component" value="Chromosome 6"/>
</dbReference>
<dbReference type="GO" id="GO:0140571">
    <property type="term" value="F:transmembrane ascorbate ferrireductase activity"/>
    <property type="evidence" value="ECO:0007669"/>
    <property type="project" value="UniProtKB-EC"/>
</dbReference>
<evidence type="ECO:0000256" key="6">
    <source>
        <dbReference type="ARBA" id="ARBA00022723"/>
    </source>
</evidence>
<evidence type="ECO:0000259" key="13">
    <source>
        <dbReference type="SMART" id="SM00665"/>
    </source>
</evidence>
<dbReference type="GeneID" id="118267791"/>
<keyword evidence="3" id="KW-0813">Transport</keyword>
<evidence type="ECO:0000256" key="9">
    <source>
        <dbReference type="ARBA" id="ARBA00023004"/>
    </source>
</evidence>
<keyword evidence="6" id="KW-0479">Metal-binding</keyword>
<comment type="cofactor">
    <cofactor evidence="1">
        <name>heme b</name>
        <dbReference type="ChEBI" id="CHEBI:60344"/>
    </cofactor>
</comment>
<keyword evidence="10 12" id="KW-0472">Membrane</keyword>
<sequence length="241" mass="27101">MVLFARFVEAMGDETKSDVLDIPKDRFATLKSFRTNVMIVSEHRDSYCLAVWMAVSVGLSHILIGAVNITVIMYSCRTTDIHSAYFTIAYNFFAAEAILSLSFVNGWATPIRSMHRKYVHIFLQLCTITTAASGMIIVARNKELQSTAHSASGLLTLLFTLFSSLTGPFALRPVIRRGHCIHMTCGILCFCSSVICLCTGLWKEDFQRWTGQNVIYMLNFFITFYTSLILITTIIKFVNKG</sequence>
<feature type="transmembrane region" description="Helical" evidence="12">
    <location>
        <begin position="183"/>
        <end position="202"/>
    </location>
</feature>
<dbReference type="PANTHER" id="PTHR15422:SF45">
    <property type="entry name" value="CYTOCHROME B561 DOMAIN-CONTAINING PROTEIN"/>
    <property type="match status" value="1"/>
</dbReference>
<evidence type="ECO:0000256" key="10">
    <source>
        <dbReference type="ARBA" id="ARBA00023136"/>
    </source>
</evidence>
<dbReference type="OrthoDB" id="432881at2759"/>
<keyword evidence="9" id="KW-0408">Iron</keyword>
<feature type="transmembrane region" description="Helical" evidence="12">
    <location>
        <begin position="118"/>
        <end position="139"/>
    </location>
</feature>
<organism evidence="14 15">
    <name type="scientific">Spodoptera frugiperda</name>
    <name type="common">Fall armyworm</name>
    <dbReference type="NCBI Taxonomy" id="7108"/>
    <lineage>
        <taxon>Eukaryota</taxon>
        <taxon>Metazoa</taxon>
        <taxon>Ecdysozoa</taxon>
        <taxon>Arthropoda</taxon>
        <taxon>Hexapoda</taxon>
        <taxon>Insecta</taxon>
        <taxon>Pterygota</taxon>
        <taxon>Neoptera</taxon>
        <taxon>Endopterygota</taxon>
        <taxon>Lepidoptera</taxon>
        <taxon>Glossata</taxon>
        <taxon>Ditrysia</taxon>
        <taxon>Noctuoidea</taxon>
        <taxon>Noctuidae</taxon>
        <taxon>Amphipyrinae</taxon>
        <taxon>Spodoptera</taxon>
    </lineage>
</organism>
<keyword evidence="14" id="KW-1185">Reference proteome</keyword>
<dbReference type="InterPro" id="IPR006593">
    <property type="entry name" value="Cyt_b561/ferric_Rdtase_TM"/>
</dbReference>
<gene>
    <name evidence="15" type="primary">LOC118267791</name>
</gene>
<evidence type="ECO:0000256" key="2">
    <source>
        <dbReference type="ARBA" id="ARBA00004141"/>
    </source>
</evidence>
<dbReference type="InterPro" id="IPR045150">
    <property type="entry name" value="CYB561D1/2"/>
</dbReference>
<name>A0A9R0D2V5_SPOFR</name>
<evidence type="ECO:0000256" key="1">
    <source>
        <dbReference type="ARBA" id="ARBA00001970"/>
    </source>
</evidence>
<keyword evidence="7" id="KW-0249">Electron transport</keyword>
<evidence type="ECO:0000256" key="11">
    <source>
        <dbReference type="ARBA" id="ARBA00024225"/>
    </source>
</evidence>
<dbReference type="Pfam" id="PF03188">
    <property type="entry name" value="Cytochrom_B561"/>
    <property type="match status" value="1"/>
</dbReference>
<protein>
    <recommendedName>
        <fullName evidence="11">ascorbate ferrireductase (transmembrane)</fullName>
        <ecNumber evidence="11">7.2.1.3</ecNumber>
    </recommendedName>
</protein>
<keyword evidence="5 12" id="KW-0812">Transmembrane</keyword>
<evidence type="ECO:0000313" key="14">
    <source>
        <dbReference type="Proteomes" id="UP000829999"/>
    </source>
</evidence>
<dbReference type="Gene3D" id="1.20.120.1770">
    <property type="match status" value="1"/>
</dbReference>
<dbReference type="RefSeq" id="XP_035437875.1">
    <property type="nucleotide sequence ID" value="XM_035581982.2"/>
</dbReference>
<feature type="domain" description="Cytochrome b561" evidence="13">
    <location>
        <begin position="81"/>
        <end position="201"/>
    </location>
</feature>
<dbReference type="GO" id="GO:0046872">
    <property type="term" value="F:metal ion binding"/>
    <property type="evidence" value="ECO:0007669"/>
    <property type="project" value="UniProtKB-KW"/>
</dbReference>
<dbReference type="GO" id="GO:0016020">
    <property type="term" value="C:membrane"/>
    <property type="evidence" value="ECO:0007669"/>
    <property type="project" value="UniProtKB-SubCell"/>
</dbReference>
<keyword evidence="4" id="KW-0349">Heme</keyword>
<evidence type="ECO:0000256" key="12">
    <source>
        <dbReference type="SAM" id="Phobius"/>
    </source>
</evidence>
<feature type="transmembrane region" description="Helical" evidence="12">
    <location>
        <begin position="214"/>
        <end position="238"/>
    </location>
</feature>
<feature type="transmembrane region" description="Helical" evidence="12">
    <location>
        <begin position="47"/>
        <end position="72"/>
    </location>
</feature>
<keyword evidence="8 12" id="KW-1133">Transmembrane helix</keyword>